<organism evidence="1 2">
    <name type="scientific">uncultured phage cr1_1</name>
    <dbReference type="NCBI Taxonomy" id="2772064"/>
    <lineage>
        <taxon>Viruses</taxon>
        <taxon>Duplodnaviria</taxon>
        <taxon>Heunggongvirae</taxon>
        <taxon>Uroviricota</taxon>
        <taxon>Caudoviricetes</taxon>
        <taxon>Crassvirales</taxon>
        <taxon>Suoliviridae</taxon>
        <taxon>Boorivirinae</taxon>
        <taxon>Culoivirus</taxon>
        <taxon>Culoivirus americanus</taxon>
    </lineage>
</organism>
<evidence type="ECO:0000313" key="2">
    <source>
        <dbReference type="Proteomes" id="UP000594063"/>
    </source>
</evidence>
<evidence type="ECO:0000313" key="1">
    <source>
        <dbReference type="EMBL" id="QOR58488.1"/>
    </source>
</evidence>
<dbReference type="EMBL" id="MT774380">
    <property type="protein sequence ID" value="QOR58488.1"/>
    <property type="molecule type" value="Genomic_DNA"/>
</dbReference>
<name>A0A7M1RVX9_9CAUD</name>
<dbReference type="Proteomes" id="UP000594063">
    <property type="component" value="Segment"/>
</dbReference>
<dbReference type="KEGG" id="vg:65128962"/>
<reference evidence="1 2" key="1">
    <citation type="submission" date="2020-07" db="EMBL/GenBank/DDBJ databases">
        <title>Taxonomic proposal: Crassvirales, a new order of highly abundant and diverse bacterial viruses.</title>
        <authorList>
            <person name="Shkoporov A.N."/>
            <person name="Stockdale S.R."/>
            <person name="Guerin E."/>
            <person name="Ross R.P."/>
            <person name="Hill C."/>
        </authorList>
    </citation>
    <scope>NUCLEOTIDE SEQUENCE [LARGE SCALE GENOMIC DNA]</scope>
</reference>
<protein>
    <submittedName>
        <fullName evidence="1">Uncharacterized protein</fullName>
    </submittedName>
</protein>
<sequence length="57" mass="6732">MLTNYYYPIGFINNNLYCIGVCVCSERGQREFRKTLAETFIYDVKINKDETLKVKKS</sequence>
<dbReference type="RefSeq" id="YP_010110646.1">
    <property type="nucleotide sequence ID" value="NC_055873.1"/>
</dbReference>
<proteinExistence type="predicted"/>
<keyword evidence="2" id="KW-1185">Reference proteome</keyword>
<accession>A0A7M1RVX9</accession>
<dbReference type="GeneID" id="65128962"/>